<dbReference type="AlphaFoldDB" id="A0A067M772"/>
<evidence type="ECO:0000313" key="12">
    <source>
        <dbReference type="Proteomes" id="UP000027195"/>
    </source>
</evidence>
<evidence type="ECO:0000256" key="7">
    <source>
        <dbReference type="ARBA" id="ARBA00022801"/>
    </source>
</evidence>
<evidence type="ECO:0000259" key="10">
    <source>
        <dbReference type="Pfam" id="PF26410"/>
    </source>
</evidence>
<sequence length="432" mass="47066">MMLIAAALALLPFVFTLHIDVKRGGGPGFVSTKNSQFFLNGQPFPFTATNAYWLHQLSDVDIANTMASIEAGGLKVITTHAFDDVVNEPPSDGATYFQLFQGGKITLNPSGLKRLDALVQWAEHYGLKLVMTLTGNWYPSTEGVSNPKPHGGADVYVQQLSTSGFHDAFYTDPTIINAFKNYVRTVVTRYTNSTAILSWQIMDDPQCASTLPASPSCTAQTLIDWHNDIYNFIKSIDSNHLVSTGDTWFYYESEPVYPGKRRDEKRTSALSSRAAPSLDYGASQIVSHPGTGGTSYGRWEPTQQLIDSGNAFIDQLAATAASWGIPVTLTSLGVVTRSNAAYYIPRNSSEAVPPPPGAYFPTDEDQGLIYTAWFAETRTTSFGGLTQYQWSQSNLDDPGTNPIIVNGQSPNDGYAATPEAIRALELNAQLQV</sequence>
<protein>
    <recommendedName>
        <fullName evidence="4">mannan endo-1,4-beta-mannosidase</fullName>
        <ecNumber evidence="4">3.2.1.78</ecNumber>
    </recommendedName>
</protein>
<dbReference type="GO" id="GO:0046355">
    <property type="term" value="P:mannan catabolic process"/>
    <property type="evidence" value="ECO:0007669"/>
    <property type="project" value="UniProtKB-ARBA"/>
</dbReference>
<dbReference type="InterPro" id="IPR017853">
    <property type="entry name" value="GH"/>
</dbReference>
<evidence type="ECO:0000313" key="11">
    <source>
        <dbReference type="EMBL" id="KDQ11379.1"/>
    </source>
</evidence>
<feature type="chain" id="PRO_5001641157" description="mannan endo-1,4-beta-mannosidase" evidence="9">
    <location>
        <begin position="17"/>
        <end position="432"/>
    </location>
</feature>
<dbReference type="Pfam" id="PF26410">
    <property type="entry name" value="GH5_mannosidase"/>
    <property type="match status" value="1"/>
</dbReference>
<gene>
    <name evidence="11" type="ORF">BOTBODRAFT_177414</name>
</gene>
<dbReference type="PANTHER" id="PTHR31451:SF39">
    <property type="entry name" value="MANNAN ENDO-1,4-BETA-MANNOSIDASE 1"/>
    <property type="match status" value="1"/>
</dbReference>
<evidence type="ECO:0000256" key="3">
    <source>
        <dbReference type="ARBA" id="ARBA00005641"/>
    </source>
</evidence>
<dbReference type="InterPro" id="IPR001547">
    <property type="entry name" value="Glyco_hydro_5"/>
</dbReference>
<dbReference type="InParanoid" id="A0A067M772"/>
<evidence type="ECO:0000256" key="4">
    <source>
        <dbReference type="ARBA" id="ARBA00012706"/>
    </source>
</evidence>
<comment type="subcellular location">
    <subcellularLocation>
        <location evidence="2">Secreted</location>
    </subcellularLocation>
</comment>
<dbReference type="HOGENOM" id="CLU_031603_3_0_1"/>
<proteinExistence type="inferred from homology"/>
<dbReference type="Proteomes" id="UP000027195">
    <property type="component" value="Unassembled WGS sequence"/>
</dbReference>
<keyword evidence="8" id="KW-0326">Glycosidase</keyword>
<keyword evidence="5" id="KW-0964">Secreted</keyword>
<reference evidence="12" key="1">
    <citation type="journal article" date="2014" name="Proc. Natl. Acad. Sci. U.S.A.">
        <title>Extensive sampling of basidiomycete genomes demonstrates inadequacy of the white-rot/brown-rot paradigm for wood decay fungi.</title>
        <authorList>
            <person name="Riley R."/>
            <person name="Salamov A.A."/>
            <person name="Brown D.W."/>
            <person name="Nagy L.G."/>
            <person name="Floudas D."/>
            <person name="Held B.W."/>
            <person name="Levasseur A."/>
            <person name="Lombard V."/>
            <person name="Morin E."/>
            <person name="Otillar R."/>
            <person name="Lindquist E.A."/>
            <person name="Sun H."/>
            <person name="LaButti K.M."/>
            <person name="Schmutz J."/>
            <person name="Jabbour D."/>
            <person name="Luo H."/>
            <person name="Baker S.E."/>
            <person name="Pisabarro A.G."/>
            <person name="Walton J.D."/>
            <person name="Blanchette R.A."/>
            <person name="Henrissat B."/>
            <person name="Martin F."/>
            <person name="Cullen D."/>
            <person name="Hibbett D.S."/>
            <person name="Grigoriev I.V."/>
        </authorList>
    </citation>
    <scope>NUCLEOTIDE SEQUENCE [LARGE SCALE GENOMIC DNA]</scope>
    <source>
        <strain evidence="12">FD-172 SS1</strain>
    </source>
</reference>
<evidence type="ECO:0000256" key="9">
    <source>
        <dbReference type="SAM" id="SignalP"/>
    </source>
</evidence>
<dbReference type="Gene3D" id="3.20.20.80">
    <property type="entry name" value="Glycosidases"/>
    <property type="match status" value="1"/>
</dbReference>
<dbReference type="EMBL" id="KL198059">
    <property type="protein sequence ID" value="KDQ11379.1"/>
    <property type="molecule type" value="Genomic_DNA"/>
</dbReference>
<dbReference type="EC" id="3.2.1.78" evidence="4"/>
<evidence type="ECO:0000256" key="2">
    <source>
        <dbReference type="ARBA" id="ARBA00004613"/>
    </source>
</evidence>
<dbReference type="GO" id="GO:0005576">
    <property type="term" value="C:extracellular region"/>
    <property type="evidence" value="ECO:0007669"/>
    <property type="project" value="UniProtKB-SubCell"/>
</dbReference>
<organism evidence="11 12">
    <name type="scientific">Botryobasidium botryosum (strain FD-172 SS1)</name>
    <dbReference type="NCBI Taxonomy" id="930990"/>
    <lineage>
        <taxon>Eukaryota</taxon>
        <taxon>Fungi</taxon>
        <taxon>Dikarya</taxon>
        <taxon>Basidiomycota</taxon>
        <taxon>Agaricomycotina</taxon>
        <taxon>Agaricomycetes</taxon>
        <taxon>Cantharellales</taxon>
        <taxon>Botryobasidiaceae</taxon>
        <taxon>Botryobasidium</taxon>
    </lineage>
</organism>
<keyword evidence="6 9" id="KW-0732">Signal</keyword>
<feature type="domain" description="Glycoside hydrolase family 5" evidence="10">
    <location>
        <begin position="29"/>
        <end position="246"/>
    </location>
</feature>
<evidence type="ECO:0000256" key="8">
    <source>
        <dbReference type="ARBA" id="ARBA00023295"/>
    </source>
</evidence>
<dbReference type="OrthoDB" id="406631at2759"/>
<keyword evidence="7 11" id="KW-0378">Hydrolase</keyword>
<comment type="catalytic activity">
    <reaction evidence="1">
        <text>Random hydrolysis of (1-&gt;4)-beta-D-mannosidic linkages in mannans, galactomannans and glucomannans.</text>
        <dbReference type="EC" id="3.2.1.78"/>
    </reaction>
</comment>
<accession>A0A067M772</accession>
<name>A0A067M772_BOTB1</name>
<feature type="signal peptide" evidence="9">
    <location>
        <begin position="1"/>
        <end position="16"/>
    </location>
</feature>
<dbReference type="GO" id="GO:0016985">
    <property type="term" value="F:mannan endo-1,4-beta-mannosidase activity"/>
    <property type="evidence" value="ECO:0007669"/>
    <property type="project" value="UniProtKB-EC"/>
</dbReference>
<dbReference type="InterPro" id="IPR045053">
    <property type="entry name" value="MAN-like"/>
</dbReference>
<evidence type="ECO:0000256" key="6">
    <source>
        <dbReference type="ARBA" id="ARBA00022729"/>
    </source>
</evidence>
<evidence type="ECO:0000256" key="1">
    <source>
        <dbReference type="ARBA" id="ARBA00001678"/>
    </source>
</evidence>
<comment type="similarity">
    <text evidence="3">Belongs to the glycosyl hydrolase 5 (cellulase A) family.</text>
</comment>
<evidence type="ECO:0000256" key="5">
    <source>
        <dbReference type="ARBA" id="ARBA00022525"/>
    </source>
</evidence>
<dbReference type="SUPFAM" id="SSF51445">
    <property type="entry name" value="(Trans)glycosidases"/>
    <property type="match status" value="1"/>
</dbReference>
<dbReference type="PANTHER" id="PTHR31451">
    <property type="match status" value="1"/>
</dbReference>
<keyword evidence="12" id="KW-1185">Reference proteome</keyword>
<dbReference type="STRING" id="930990.A0A067M772"/>